<comment type="cofactor">
    <cofactor evidence="14 15">
        <name>[4Fe-4S] cluster</name>
        <dbReference type="ChEBI" id="CHEBI:49883"/>
    </cofactor>
    <text evidence="14 15">Binds 2 [4Fe-4S] clusters. In this family the first cluster has a non-standard and varying [4Fe-4S] binding motif CX(2)CX(2)CX(4-5)CP.</text>
</comment>
<evidence type="ECO:0000256" key="2">
    <source>
        <dbReference type="ARBA" id="ARBA00011238"/>
    </source>
</evidence>
<keyword evidence="9 14" id="KW-0560">Oxidoreductase</keyword>
<feature type="binding site" evidence="15">
    <location>
        <position position="622"/>
    </location>
    <ligand>
        <name>[4Fe-4S] cluster</name>
        <dbReference type="ChEBI" id="CHEBI:49883"/>
        <label>2</label>
    </ligand>
</feature>
<reference evidence="18" key="1">
    <citation type="submission" date="2019-11" db="EMBL/GenBank/DDBJ databases">
        <title>Genome sequence of Heliorestis convoluta strain HH, an alkaliphilic and minimalistic phototrophic bacterium from a soda lake in Egypt.</title>
        <authorList>
            <person name="Dewey E.D."/>
            <person name="Stokes L.M."/>
            <person name="Burchell B.M."/>
            <person name="Shaffer K.N."/>
            <person name="Huntington A.M."/>
            <person name="Baker J.M."/>
            <person name="Nadendla S."/>
            <person name="Giglio M.G."/>
            <person name="Touchman J.W."/>
            <person name="Blankenship R.E."/>
            <person name="Madigan M.T."/>
            <person name="Sattley W.M."/>
        </authorList>
    </citation>
    <scope>NUCLEOTIDE SEQUENCE [LARGE SCALE GENOMIC DNA]</scope>
    <source>
        <strain evidence="18">HH</strain>
    </source>
</reference>
<comment type="catalytic activity">
    <reaction evidence="13 14">
        <text>indole-3-pyruvate + 2 oxidized [2Fe-2S]-[ferredoxin] + CoA = (indol-3-yl)acetyl-CoA + 2 reduced [2Fe-2S]-[ferredoxin] + CO2 + H(+)</text>
        <dbReference type="Rhea" id="RHEA:12645"/>
        <dbReference type="Rhea" id="RHEA-COMP:10000"/>
        <dbReference type="Rhea" id="RHEA-COMP:10001"/>
        <dbReference type="ChEBI" id="CHEBI:15378"/>
        <dbReference type="ChEBI" id="CHEBI:16526"/>
        <dbReference type="ChEBI" id="CHEBI:17640"/>
        <dbReference type="ChEBI" id="CHEBI:33737"/>
        <dbReference type="ChEBI" id="CHEBI:33738"/>
        <dbReference type="ChEBI" id="CHEBI:57271"/>
        <dbReference type="ChEBI" id="CHEBI:57287"/>
        <dbReference type="EC" id="1.2.7.8"/>
    </reaction>
</comment>
<dbReference type="GO" id="GO:0043805">
    <property type="term" value="F:indolepyruvate ferredoxin oxidoreductase activity"/>
    <property type="evidence" value="ECO:0007669"/>
    <property type="project" value="UniProtKB-UniRule"/>
</dbReference>
<feature type="binding site" evidence="15">
    <location>
        <position position="616"/>
    </location>
    <ligand>
        <name>[4Fe-4S] cluster</name>
        <dbReference type="ChEBI" id="CHEBI:49883"/>
        <label>2</label>
    </ligand>
</feature>
<dbReference type="KEGG" id="hcv:FTV88_3369"/>
<dbReference type="SUPFAM" id="SSF52922">
    <property type="entry name" value="TK C-terminal domain-like"/>
    <property type="match status" value="1"/>
</dbReference>
<evidence type="ECO:0000259" key="16">
    <source>
        <dbReference type="PROSITE" id="PS51379"/>
    </source>
</evidence>
<dbReference type="InterPro" id="IPR017896">
    <property type="entry name" value="4Fe4S_Fe-S-bd"/>
</dbReference>
<keyword evidence="7 14" id="KW-0479">Metal-binding</keyword>
<dbReference type="SUPFAM" id="SSF52518">
    <property type="entry name" value="Thiamin diphosphate-binding fold (THDP-binding)"/>
    <property type="match status" value="2"/>
</dbReference>
<evidence type="ECO:0000313" key="17">
    <source>
        <dbReference type="EMBL" id="QGG49434.1"/>
    </source>
</evidence>
<keyword evidence="8 14" id="KW-0249">Electron transport</keyword>
<dbReference type="CDD" id="cd07034">
    <property type="entry name" value="TPP_PYR_PFOR_IOR-alpha_like"/>
    <property type="match status" value="1"/>
</dbReference>
<feature type="binding site" evidence="15">
    <location>
        <position position="626"/>
    </location>
    <ligand>
        <name>[4Fe-4S] cluster</name>
        <dbReference type="ChEBI" id="CHEBI:49883"/>
        <label>1</label>
    </ligand>
</feature>
<dbReference type="InterPro" id="IPR017721">
    <property type="entry name" value="IorA"/>
</dbReference>
<keyword evidence="17" id="KW-0670">Pyruvate</keyword>
<dbReference type="Gene3D" id="3.30.70.20">
    <property type="match status" value="1"/>
</dbReference>
<dbReference type="AlphaFoldDB" id="A0A5Q2N228"/>
<accession>A0A5Q2N228</accession>
<organism evidence="17 18">
    <name type="scientific">Heliorestis convoluta</name>
    <dbReference type="NCBI Taxonomy" id="356322"/>
    <lineage>
        <taxon>Bacteria</taxon>
        <taxon>Bacillati</taxon>
        <taxon>Bacillota</taxon>
        <taxon>Clostridia</taxon>
        <taxon>Eubacteriales</taxon>
        <taxon>Heliobacteriaceae</taxon>
        <taxon>Heliorestis</taxon>
    </lineage>
</organism>
<evidence type="ECO:0000256" key="8">
    <source>
        <dbReference type="ARBA" id="ARBA00022982"/>
    </source>
</evidence>
<feature type="binding site" evidence="15">
    <location>
        <position position="583"/>
    </location>
    <ligand>
        <name>[4Fe-4S] cluster</name>
        <dbReference type="ChEBI" id="CHEBI:49883"/>
        <label>1</label>
    </ligand>
</feature>
<dbReference type="PANTHER" id="PTHR43710">
    <property type="entry name" value="2-HYDROXYACYL-COA LYASE"/>
    <property type="match status" value="1"/>
</dbReference>
<evidence type="ECO:0000256" key="9">
    <source>
        <dbReference type="ARBA" id="ARBA00023002"/>
    </source>
</evidence>
<comment type="function">
    <text evidence="1 14">Catalyzes the ferredoxin-dependent oxidative decarboxylation of arylpyruvates.</text>
</comment>
<dbReference type="OrthoDB" id="9794954at2"/>
<dbReference type="PANTHER" id="PTHR43710:SF7">
    <property type="entry name" value="INDOLEPYRUVATE OXIDOREDUCTASE SUBUNIT IORA"/>
    <property type="match status" value="1"/>
</dbReference>
<dbReference type="Pfam" id="PF13237">
    <property type="entry name" value="Fer4_10"/>
    <property type="match status" value="1"/>
</dbReference>
<dbReference type="InterPro" id="IPR017900">
    <property type="entry name" value="4Fe4S_Fe_S_CS"/>
</dbReference>
<dbReference type="EC" id="1.2.7.8" evidence="3 14"/>
<dbReference type="PROSITE" id="PS51379">
    <property type="entry name" value="4FE4S_FER_2"/>
    <property type="match status" value="2"/>
</dbReference>
<evidence type="ECO:0000256" key="3">
    <source>
        <dbReference type="ARBA" id="ARBA00012812"/>
    </source>
</evidence>
<protein>
    <recommendedName>
        <fullName evidence="4 14">Indolepyruvate oxidoreductase subunit IorA</fullName>
        <shortName evidence="14">IOR</shortName>
        <ecNumber evidence="3 14">1.2.7.8</ecNumber>
    </recommendedName>
    <alternativeName>
        <fullName evidence="12 14">Indolepyruvate ferredoxin oxidoreductase subunit alpha</fullName>
    </alternativeName>
</protein>
<evidence type="ECO:0000256" key="14">
    <source>
        <dbReference type="PIRNR" id="PIRNR006439"/>
    </source>
</evidence>
<dbReference type="FunFam" id="3.40.50.970:FF:000039">
    <property type="entry name" value="Indolepyruvate oxidoreductase subunit IorA"/>
    <property type="match status" value="1"/>
</dbReference>
<dbReference type="GO" id="GO:0030976">
    <property type="term" value="F:thiamine pyrophosphate binding"/>
    <property type="evidence" value="ECO:0007669"/>
    <property type="project" value="InterPro"/>
</dbReference>
<dbReference type="CDD" id="cd02008">
    <property type="entry name" value="TPP_IOR_alpha"/>
    <property type="match status" value="1"/>
</dbReference>
<keyword evidence="18" id="KW-1185">Reference proteome</keyword>
<feature type="domain" description="4Fe-4S ferredoxin-type" evidence="16">
    <location>
        <begin position="607"/>
        <end position="636"/>
    </location>
</feature>
<dbReference type="InterPro" id="IPR009014">
    <property type="entry name" value="Transketo_C/PFOR_II"/>
</dbReference>
<feature type="binding site" evidence="15">
    <location>
        <position position="577"/>
    </location>
    <ligand>
        <name>[4Fe-4S] cluster</name>
        <dbReference type="ChEBI" id="CHEBI:49883"/>
        <label>1</label>
    </ligand>
</feature>
<proteinExistence type="predicted"/>
<dbReference type="InterPro" id="IPR002880">
    <property type="entry name" value="Pyrv_Fd/Flavodoxin_OxRdtase_N"/>
</dbReference>
<evidence type="ECO:0000256" key="5">
    <source>
        <dbReference type="ARBA" id="ARBA00022448"/>
    </source>
</evidence>
<dbReference type="EMBL" id="CP045875">
    <property type="protein sequence ID" value="QGG49434.1"/>
    <property type="molecule type" value="Genomic_DNA"/>
</dbReference>
<dbReference type="SUPFAM" id="SSF54862">
    <property type="entry name" value="4Fe-4S ferredoxins"/>
    <property type="match status" value="1"/>
</dbReference>
<dbReference type="RefSeq" id="WP_153726425.1">
    <property type="nucleotide sequence ID" value="NZ_CP045875.1"/>
</dbReference>
<evidence type="ECO:0000256" key="10">
    <source>
        <dbReference type="ARBA" id="ARBA00023004"/>
    </source>
</evidence>
<feature type="binding site" evidence="15">
    <location>
        <position position="580"/>
    </location>
    <ligand>
        <name>[4Fe-4S] cluster</name>
        <dbReference type="ChEBI" id="CHEBI:49883"/>
        <label>1</label>
    </ligand>
</feature>
<keyword evidence="11 14" id="KW-0411">Iron-sulfur</keyword>
<evidence type="ECO:0000256" key="11">
    <source>
        <dbReference type="ARBA" id="ARBA00023014"/>
    </source>
</evidence>
<evidence type="ECO:0000256" key="15">
    <source>
        <dbReference type="PIRSR" id="PIRSR006439-50"/>
    </source>
</evidence>
<dbReference type="GO" id="GO:0046872">
    <property type="term" value="F:metal ion binding"/>
    <property type="evidence" value="ECO:0007669"/>
    <property type="project" value="UniProtKB-UniRule"/>
</dbReference>
<dbReference type="Gene3D" id="3.40.50.970">
    <property type="match status" value="2"/>
</dbReference>
<gene>
    <name evidence="17" type="ORF">FTV88_3369</name>
</gene>
<dbReference type="InterPro" id="IPR045025">
    <property type="entry name" value="HACL1-like"/>
</dbReference>
<sequence length="637" mass="69635">MKHKLFMGNEAIAWGAIEAGVAVVAAYPGTPSTEITETVLRHSKEYGIAAEWSVNEKIALETAIAASWSGLRAMACMKQVGLNVAADPLMTLAYLGVKGGLVIVVADDPGPHSSQTEQDTRLFGRFAKIPVLDPATPAEAREMTLKAFELSEEMGVPVILRPTTRVCHVCQDIAFIPPPQEKSRLKGNFEKDPRWVIMPSRSSQAHRQLNAIQPKIARWTLQAGFNESRWIRGGNKELKDLGIIASGISFNYVKEALERFGLTAEVYKIGAPIPFTTEGLFEYLQGKSSVLCVEELEPVIEEQLLTALSLNRAFNSLSVYGKYSETLPREGEFNSDLVATRLLSFFREADPLLAESIEAALPNLVGSTYRNTSEDRPEPPRRAPVLCAGCPHRNSFYAFNVAARPKKAIFTGDIGCYTLGALPPLNASDTCLCMGASTAMAAAFHKVEKDRPVVAFMGDSTFFHSGMAPLINAVYNQARMTLVILDNETTAMTGHQPHPGMGITGTGEQTFRFNFEAIARSCGANWVRTVDPYDLEATIEAAREALDQPGVSVLICQRLCINRTRPSKPYVVDQEACLRCGICIDRLGCPALFEGDRGEDRKQKRRGPAYIEKAKCTGCGACAYVCPKKVIQQEGSL</sequence>
<evidence type="ECO:0000256" key="1">
    <source>
        <dbReference type="ARBA" id="ARBA00002995"/>
    </source>
</evidence>
<evidence type="ECO:0000313" key="18">
    <source>
        <dbReference type="Proteomes" id="UP000366051"/>
    </source>
</evidence>
<comment type="subunit">
    <text evidence="2">Heterodimer of the IorA and IorB subunits.</text>
</comment>
<keyword evidence="6 14" id="KW-0004">4Fe-4S</keyword>
<keyword evidence="5 14" id="KW-0813">Transport</keyword>
<dbReference type="PROSITE" id="PS00198">
    <property type="entry name" value="4FE4S_FER_1"/>
    <property type="match status" value="1"/>
</dbReference>
<evidence type="ECO:0000256" key="7">
    <source>
        <dbReference type="ARBA" id="ARBA00022723"/>
    </source>
</evidence>
<keyword evidence="10 14" id="KW-0408">Iron</keyword>
<dbReference type="PIRSF" id="PIRSF006439">
    <property type="entry name" value="Indolepyruvate_ferr_oxidored"/>
    <property type="match status" value="1"/>
</dbReference>
<dbReference type="InterPro" id="IPR029061">
    <property type="entry name" value="THDP-binding"/>
</dbReference>
<dbReference type="GO" id="GO:0051539">
    <property type="term" value="F:4 iron, 4 sulfur cluster binding"/>
    <property type="evidence" value="ECO:0007669"/>
    <property type="project" value="UniProtKB-UniRule"/>
</dbReference>
<feature type="binding site" evidence="15">
    <location>
        <position position="619"/>
    </location>
    <ligand>
        <name>[4Fe-4S] cluster</name>
        <dbReference type="ChEBI" id="CHEBI:49883"/>
        <label>2</label>
    </ligand>
</feature>
<dbReference type="NCBIfam" id="TIGR03336">
    <property type="entry name" value="IOR_alpha"/>
    <property type="match status" value="1"/>
</dbReference>
<evidence type="ECO:0000256" key="13">
    <source>
        <dbReference type="ARBA" id="ARBA00048332"/>
    </source>
</evidence>
<name>A0A5Q2N228_9FIRM</name>
<dbReference type="Pfam" id="PF02775">
    <property type="entry name" value="TPP_enzyme_C"/>
    <property type="match status" value="1"/>
</dbReference>
<dbReference type="Proteomes" id="UP000366051">
    <property type="component" value="Chromosome"/>
</dbReference>
<dbReference type="Pfam" id="PF01855">
    <property type="entry name" value="POR_N"/>
    <property type="match status" value="1"/>
</dbReference>
<feature type="binding site" evidence="15">
    <location>
        <position position="589"/>
    </location>
    <ligand>
        <name>[4Fe-4S] cluster</name>
        <dbReference type="ChEBI" id="CHEBI:49883"/>
        <label>2</label>
    </ligand>
</feature>
<feature type="domain" description="4Fe-4S ferredoxin-type" evidence="16">
    <location>
        <begin position="568"/>
        <end position="597"/>
    </location>
</feature>
<evidence type="ECO:0000256" key="4">
    <source>
        <dbReference type="ARBA" id="ARBA00017710"/>
    </source>
</evidence>
<dbReference type="InterPro" id="IPR011766">
    <property type="entry name" value="TPP_enzyme_TPP-bd"/>
</dbReference>
<evidence type="ECO:0000256" key="6">
    <source>
        <dbReference type="ARBA" id="ARBA00022485"/>
    </source>
</evidence>
<evidence type="ECO:0000256" key="12">
    <source>
        <dbReference type="ARBA" id="ARBA00030514"/>
    </source>
</evidence>